<dbReference type="Proteomes" id="UP000008281">
    <property type="component" value="Unassembled WGS sequence"/>
</dbReference>
<feature type="compositionally biased region" description="Basic and acidic residues" evidence="4">
    <location>
        <begin position="158"/>
        <end position="168"/>
    </location>
</feature>
<organism evidence="6">
    <name type="scientific">Caenorhabditis remanei</name>
    <name type="common">Caenorhabditis vulgaris</name>
    <dbReference type="NCBI Taxonomy" id="31234"/>
    <lineage>
        <taxon>Eukaryota</taxon>
        <taxon>Metazoa</taxon>
        <taxon>Ecdysozoa</taxon>
        <taxon>Nematoda</taxon>
        <taxon>Chromadorea</taxon>
        <taxon>Rhabditida</taxon>
        <taxon>Rhabditina</taxon>
        <taxon>Rhabditomorpha</taxon>
        <taxon>Rhabditoidea</taxon>
        <taxon>Rhabditidae</taxon>
        <taxon>Peloderinae</taxon>
        <taxon>Caenorhabditis</taxon>
    </lineage>
</organism>
<dbReference type="GO" id="GO:0010468">
    <property type="term" value="P:regulation of gene expression"/>
    <property type="evidence" value="ECO:0007669"/>
    <property type="project" value="TreeGrafter"/>
</dbReference>
<proteinExistence type="inferred from homology"/>
<gene>
    <name evidence="5" type="ORF">CRE_01559</name>
</gene>
<feature type="compositionally biased region" description="Basic and acidic residues" evidence="4">
    <location>
        <begin position="182"/>
        <end position="192"/>
    </location>
</feature>
<feature type="compositionally biased region" description="Polar residues" evidence="4">
    <location>
        <begin position="527"/>
        <end position="559"/>
    </location>
</feature>
<comment type="similarity">
    <text evidence="3">Belongs to the UTX family.</text>
</comment>
<dbReference type="PANTHER" id="PTHR14017:SF14">
    <property type="entry name" value="JMJC DOMAIN-CONTAINING PROTEIN"/>
    <property type="match status" value="1"/>
</dbReference>
<dbReference type="eggNOG" id="KOG1246">
    <property type="taxonomic scope" value="Eukaryota"/>
</dbReference>
<dbReference type="GO" id="GO:0000978">
    <property type="term" value="F:RNA polymerase II cis-regulatory region sequence-specific DNA binding"/>
    <property type="evidence" value="ECO:0007669"/>
    <property type="project" value="TreeGrafter"/>
</dbReference>
<dbReference type="STRING" id="31234.E3LGG1"/>
<dbReference type="InterPro" id="IPR046941">
    <property type="entry name" value="KDM6_GATAL_sf"/>
</dbReference>
<feature type="compositionally biased region" description="Polar residues" evidence="4">
    <location>
        <begin position="146"/>
        <end position="157"/>
    </location>
</feature>
<feature type="compositionally biased region" description="Basic and acidic residues" evidence="4">
    <location>
        <begin position="405"/>
        <end position="431"/>
    </location>
</feature>
<dbReference type="AlphaFoldDB" id="E3LGG1"/>
<evidence type="ECO:0000256" key="2">
    <source>
        <dbReference type="ARBA" id="ARBA00023242"/>
    </source>
</evidence>
<feature type="region of interest" description="Disordered" evidence="4">
    <location>
        <begin position="523"/>
        <end position="567"/>
    </location>
</feature>
<dbReference type="InterPro" id="IPR003347">
    <property type="entry name" value="JmjC_dom"/>
</dbReference>
<dbReference type="PANTHER" id="PTHR14017">
    <property type="entry name" value="LYSINE-SPECIFIC DEMETHYLASE"/>
    <property type="match status" value="1"/>
</dbReference>
<evidence type="ECO:0000313" key="6">
    <source>
        <dbReference type="Proteomes" id="UP000008281"/>
    </source>
</evidence>
<keyword evidence="6" id="KW-1185">Reference proteome</keyword>
<dbReference type="GO" id="GO:0071558">
    <property type="term" value="F:histone H3K27me2/H3K27me3 demethylase activity"/>
    <property type="evidence" value="ECO:0007669"/>
    <property type="project" value="TreeGrafter"/>
</dbReference>
<feature type="compositionally biased region" description="Polar residues" evidence="4">
    <location>
        <begin position="250"/>
        <end position="268"/>
    </location>
</feature>
<evidence type="ECO:0000256" key="1">
    <source>
        <dbReference type="ARBA" id="ARBA00004123"/>
    </source>
</evidence>
<dbReference type="EMBL" id="DS268408">
    <property type="protein sequence ID" value="EFO86094.1"/>
    <property type="molecule type" value="Genomic_DNA"/>
</dbReference>
<feature type="region of interest" description="Disordered" evidence="4">
    <location>
        <begin position="368"/>
        <end position="431"/>
    </location>
</feature>
<sequence length="1137" mass="126861">MNPSPPLTGGETAEPPGEMATGSVQPMEIDAPSNGQLVSSSEGSEDLPNGSVPVATKEAVTSSEDVTTNDSEIVVVDGATSSESSEDSKKSNGSGVVAIDDLKKDESPMPSENAMTNGSDRVSVEESTGGSDVMVSNGEKTDEQTKSNGHSATSSERVSVDQETHSETSEQSSDDSDLFIVCEEKNEQKKEQPTTTSSASSQLSPNEYLRALVSNVEEKKEEEPATSVEESRESSNGDKVMETDEKKMESATSSSEKQIPEVSMTNGSEHVAANGEKKEEEPPTSSRILNRGEIFNIGRLETDIQHSWKNKKVSLSINEISGEELDRELARRGKPGRPRKVVQAPPSDVSGEFLTLWLYSSQQFSAEWSGGPVQNLRNKRGRPSMSTGFDESSNSVSSTSDESFDEGKSPKPKKLKLDGTEDMRSHNRKKAPDNRVPILKMKPWDVHPYSREWMAASCLLSAHEELQLPMSEEAAKKIEKWTGPVKERHCYSYEFPLDEMLPMPDEFRGLEKKMAEMVQADAIPMPNSATTRPNDQPAPSDSTPTRKSGTPATKKSASNPRKKEIHIPKSIHFTGSPYLDSLNSTSDEIIEKAKLYQKTGINHVYADIDNEKNMFLFDEKSDLVDKELKVFAKYGHEDNLESRGYLPVATYTVETGSDEEMAKVEKIINGTSMCLIKNIGNVIGLDADQFSVEKFKEIAKDYDLTVLRMIPQPTSSNFPTHGKSIKKEQLSSKWRSNHYKHKVAFKEFAKYITNLRKQSTNVYLAIIEHPEHTDDIMKQFATFIQTELTMENHGCITHSQATLIAFGTNMDLDDYKKFPVQAENVAKFPHFLAPDGTRTLLGYTKESIPGLNKPQLYLKVPGVRTGAHLENSGLGSVNHSLGPSTSCWYGVPLEFVGQLQKMAKCKLGMNLERGQIYKQEFWPFEGDLLQAKIPVQKFLQRKGDMVFVGPGTFHWVQANGFAHNISWNVGQPTFIQLAVAGIMHDNYVANKDTSIMPIETILWEMIREKAPMDLKMKKLVKAMLMRSLTKAQMELDFLDAHGLQVEDAATNPYVHTVERCWKCRECLNNFVGFGDAKVPSPDSKTFEIINHPHCFQCLPNSRFKLQYFTFYQHSSMEELKELHDRVLREIKAEEAMQ</sequence>
<dbReference type="Gene3D" id="2.60.120.650">
    <property type="entry name" value="Cupin"/>
    <property type="match status" value="1"/>
</dbReference>
<evidence type="ECO:0000256" key="3">
    <source>
        <dbReference type="ARBA" id="ARBA00034483"/>
    </source>
</evidence>
<dbReference type="SUPFAM" id="SSF51197">
    <property type="entry name" value="Clavaminate synthase-like"/>
    <property type="match status" value="1"/>
</dbReference>
<dbReference type="GO" id="GO:0031490">
    <property type="term" value="F:chromatin DNA binding"/>
    <property type="evidence" value="ECO:0007669"/>
    <property type="project" value="TreeGrafter"/>
</dbReference>
<dbReference type="InterPro" id="IPR051630">
    <property type="entry name" value="Corepressor-Demethylase"/>
</dbReference>
<evidence type="ECO:0000313" key="5">
    <source>
        <dbReference type="EMBL" id="EFO86094.1"/>
    </source>
</evidence>
<feature type="compositionally biased region" description="Low complexity" evidence="4">
    <location>
        <begin position="390"/>
        <end position="401"/>
    </location>
</feature>
<dbReference type="OrthoDB" id="418911at2759"/>
<feature type="region of interest" description="Disordered" evidence="4">
    <location>
        <begin position="1"/>
        <end position="291"/>
    </location>
</feature>
<name>E3LGG1_CAERE</name>
<feature type="compositionally biased region" description="Polar residues" evidence="4">
    <location>
        <begin position="113"/>
        <end position="130"/>
    </location>
</feature>
<dbReference type="PROSITE" id="PS51184">
    <property type="entry name" value="JMJC"/>
    <property type="match status" value="1"/>
</dbReference>
<dbReference type="Gene3D" id="2.10.110.20">
    <property type="match status" value="1"/>
</dbReference>
<keyword evidence="2" id="KW-0539">Nucleus</keyword>
<reference evidence="5" key="1">
    <citation type="submission" date="2007-07" db="EMBL/GenBank/DDBJ databases">
        <title>PCAP assembly of the Caenorhabditis remanei genome.</title>
        <authorList>
            <consortium name="The Caenorhabditis remanei Sequencing Consortium"/>
            <person name="Wilson R.K."/>
        </authorList>
    </citation>
    <scope>NUCLEOTIDE SEQUENCE [LARGE SCALE GENOMIC DNA]</scope>
    <source>
        <strain evidence="5">PB4641</strain>
    </source>
</reference>
<dbReference type="Gene3D" id="1.20.58.1370">
    <property type="match status" value="1"/>
</dbReference>
<feature type="compositionally biased region" description="Polar residues" evidence="4">
    <location>
        <begin position="59"/>
        <end position="71"/>
    </location>
</feature>
<dbReference type="Pfam" id="PF02373">
    <property type="entry name" value="JmjC"/>
    <property type="match status" value="1"/>
</dbReference>
<dbReference type="HOGENOM" id="CLU_278272_0_0_1"/>
<feature type="compositionally biased region" description="Basic and acidic residues" evidence="4">
    <location>
        <begin position="216"/>
        <end position="249"/>
    </location>
</feature>
<dbReference type="GO" id="GO:0044666">
    <property type="term" value="C:MLL3/4 complex"/>
    <property type="evidence" value="ECO:0007669"/>
    <property type="project" value="TreeGrafter"/>
</dbReference>
<protein>
    <submittedName>
        <fullName evidence="5">Uncharacterized protein</fullName>
    </submittedName>
</protein>
<feature type="compositionally biased region" description="Polar residues" evidence="4">
    <location>
        <begin position="193"/>
        <end position="205"/>
    </location>
</feature>
<dbReference type="SMART" id="SM00558">
    <property type="entry name" value="JmjC"/>
    <property type="match status" value="1"/>
</dbReference>
<comment type="subcellular location">
    <subcellularLocation>
        <location evidence="1">Nucleus</location>
    </subcellularLocation>
</comment>
<feature type="compositionally biased region" description="Polar residues" evidence="4">
    <location>
        <begin position="33"/>
        <end position="42"/>
    </location>
</feature>
<accession>E3LGG1</accession>
<evidence type="ECO:0000256" key="4">
    <source>
        <dbReference type="SAM" id="MobiDB-lite"/>
    </source>
</evidence>